<keyword evidence="3" id="KW-1185">Reference proteome</keyword>
<evidence type="ECO:0000313" key="3">
    <source>
        <dbReference type="Proteomes" id="UP001324384"/>
    </source>
</evidence>
<dbReference type="GO" id="GO:0016779">
    <property type="term" value="F:nucleotidyltransferase activity"/>
    <property type="evidence" value="ECO:0007669"/>
    <property type="project" value="UniProtKB-KW"/>
</dbReference>
<dbReference type="RefSeq" id="WP_205276579.1">
    <property type="nucleotide sequence ID" value="NZ_CP139961.1"/>
</dbReference>
<dbReference type="SUPFAM" id="SSF69572">
    <property type="entry name" value="Activating enzymes of the ubiquitin-like proteins"/>
    <property type="match status" value="1"/>
</dbReference>
<dbReference type="InterPro" id="IPR045886">
    <property type="entry name" value="ThiF/MoeB/HesA"/>
</dbReference>
<keyword evidence="2" id="KW-0808">Transferase</keyword>
<dbReference type="Gene3D" id="3.40.50.720">
    <property type="entry name" value="NAD(P)-binding Rossmann-like Domain"/>
    <property type="match status" value="1"/>
</dbReference>
<reference evidence="2 3" key="1">
    <citation type="submission" date="2023-12" db="EMBL/GenBank/DDBJ databases">
        <title>Genome sequencing and assembly of bacterial species from a model synthetic community.</title>
        <authorList>
            <person name="Hogle S.L."/>
        </authorList>
    </citation>
    <scope>NUCLEOTIDE SEQUENCE [LARGE SCALE GENOMIC DNA]</scope>
    <source>
        <strain evidence="2 3">HAMBI_2792</strain>
    </source>
</reference>
<organism evidence="2 3">
    <name type="scientific">Moraxella canis</name>
    <dbReference type="NCBI Taxonomy" id="90239"/>
    <lineage>
        <taxon>Bacteria</taxon>
        <taxon>Pseudomonadati</taxon>
        <taxon>Pseudomonadota</taxon>
        <taxon>Gammaproteobacteria</taxon>
        <taxon>Moraxellales</taxon>
        <taxon>Moraxellaceae</taxon>
        <taxon>Moraxella</taxon>
    </lineage>
</organism>
<dbReference type="Pfam" id="PF00899">
    <property type="entry name" value="ThiF"/>
    <property type="match status" value="1"/>
</dbReference>
<evidence type="ECO:0000313" key="2">
    <source>
        <dbReference type="EMBL" id="WQE03842.1"/>
    </source>
</evidence>
<dbReference type="EMBL" id="CP139961">
    <property type="protein sequence ID" value="WQE03842.1"/>
    <property type="molecule type" value="Genomic_DNA"/>
</dbReference>
<keyword evidence="2" id="KW-0548">Nucleotidyltransferase</keyword>
<name>A0ABZ0WX52_9GAMM</name>
<dbReference type="InterPro" id="IPR035985">
    <property type="entry name" value="Ubiquitin-activating_enz"/>
</dbReference>
<gene>
    <name evidence="2" type="ORF">U0021_08915</name>
</gene>
<feature type="domain" description="THIF-type NAD/FAD binding fold" evidence="1">
    <location>
        <begin position="300"/>
        <end position="557"/>
    </location>
</feature>
<evidence type="ECO:0000259" key="1">
    <source>
        <dbReference type="Pfam" id="PF00899"/>
    </source>
</evidence>
<dbReference type="Proteomes" id="UP001324384">
    <property type="component" value="Chromosome"/>
</dbReference>
<dbReference type="PANTHER" id="PTHR10953">
    <property type="entry name" value="UBIQUITIN-ACTIVATING ENZYME E1"/>
    <property type="match status" value="1"/>
</dbReference>
<protein>
    <submittedName>
        <fullName evidence="2">ThiF family adenylyltransferase</fullName>
    </submittedName>
</protein>
<sequence>MMNYRNKIIEKLSYHQYEPISFLDFKNSQLSDKSICYKKEIFVTNTKIEYFLIFSNSNLLDFPKIYITENQLLLLQKDFPHIIQPIPHLQKRQITYLNNELYYICYFMENNEVIPRSDLDKLINIIEKYLIDFFVKLLDKNQYIRELTKDFLGTVIVLSDLTNEKSQSWYILKKEETYHFLDSKNKNDIFCLPINDQNNPNFLELFKNNQVSVQSFLDFIQRWDGGAYQKLREYLNHINKKHRKKPINILIKWQSKLMGASFEWNDCQNKILKQFLDNHHLTQKVVFYTVNLIDFKTSVLRNLPEKSQNGLLGKKVFQVGLGAIGGYMADSLIKIGAGIDNEFTIIDNDILSVDNVGRHLLGIEYSGKSKSQAFKEYTQRQSFNQIQKLNTKINNISDYSFQYFIDNPVDLIVDATGSIEVQEYLNELVQQIPLESRPNLLHLWIFGNGECVQGFWCDAKLQNHQGGCIQCLGTSGNGLSENILPIRNLNKEQRFGACSAFTPYAVSGGMMASSLGINMILEWLETGMMKNNYQTRYNSEYQDEKINDMLIMADENCPCCGKKYAKSI</sequence>
<accession>A0ABZ0WX52</accession>
<proteinExistence type="predicted"/>
<dbReference type="InterPro" id="IPR000594">
    <property type="entry name" value="ThiF_NAD_FAD-bd"/>
</dbReference>
<dbReference type="PANTHER" id="PTHR10953:SF102">
    <property type="entry name" value="ADENYLYLTRANSFERASE AND SULFURTRANSFERASE MOCS3"/>
    <property type="match status" value="1"/>
</dbReference>